<gene>
    <name evidence="2" type="ORF">AVEN_220431_1</name>
</gene>
<dbReference type="EMBL" id="BGPR01002847">
    <property type="protein sequence ID" value="GBM79875.1"/>
    <property type="molecule type" value="Genomic_DNA"/>
</dbReference>
<feature type="region of interest" description="Disordered" evidence="1">
    <location>
        <begin position="1"/>
        <end position="26"/>
    </location>
</feature>
<accession>A0A4Y2IQC3</accession>
<sequence length="101" mass="11506">MHHKLRTGDVQFNKSDNNLGRPCDHNIVDQISDSHKSDTEQSALIQREQPTIGITIVSYSSSQYTLRNSRSVSDSQTPNEYFTYTGKLLKELRSIINPTHN</sequence>
<organism evidence="2 3">
    <name type="scientific">Araneus ventricosus</name>
    <name type="common">Orbweaver spider</name>
    <name type="synonym">Epeira ventricosa</name>
    <dbReference type="NCBI Taxonomy" id="182803"/>
    <lineage>
        <taxon>Eukaryota</taxon>
        <taxon>Metazoa</taxon>
        <taxon>Ecdysozoa</taxon>
        <taxon>Arthropoda</taxon>
        <taxon>Chelicerata</taxon>
        <taxon>Arachnida</taxon>
        <taxon>Araneae</taxon>
        <taxon>Araneomorphae</taxon>
        <taxon>Entelegynae</taxon>
        <taxon>Araneoidea</taxon>
        <taxon>Araneidae</taxon>
        <taxon>Araneus</taxon>
    </lineage>
</organism>
<keyword evidence="3" id="KW-1185">Reference proteome</keyword>
<evidence type="ECO:0000313" key="2">
    <source>
        <dbReference type="EMBL" id="GBM79875.1"/>
    </source>
</evidence>
<name>A0A4Y2IQC3_ARAVE</name>
<evidence type="ECO:0000313" key="3">
    <source>
        <dbReference type="Proteomes" id="UP000499080"/>
    </source>
</evidence>
<reference evidence="2 3" key="1">
    <citation type="journal article" date="2019" name="Sci. Rep.">
        <title>Orb-weaving spider Araneus ventricosus genome elucidates the spidroin gene catalogue.</title>
        <authorList>
            <person name="Kono N."/>
            <person name="Nakamura H."/>
            <person name="Ohtoshi R."/>
            <person name="Moran D.A.P."/>
            <person name="Shinohara A."/>
            <person name="Yoshida Y."/>
            <person name="Fujiwara M."/>
            <person name="Mori M."/>
            <person name="Tomita M."/>
            <person name="Arakawa K."/>
        </authorList>
    </citation>
    <scope>NUCLEOTIDE SEQUENCE [LARGE SCALE GENOMIC DNA]</scope>
</reference>
<comment type="caution">
    <text evidence="2">The sequence shown here is derived from an EMBL/GenBank/DDBJ whole genome shotgun (WGS) entry which is preliminary data.</text>
</comment>
<evidence type="ECO:0000256" key="1">
    <source>
        <dbReference type="SAM" id="MobiDB-lite"/>
    </source>
</evidence>
<proteinExistence type="predicted"/>
<dbReference type="Proteomes" id="UP000499080">
    <property type="component" value="Unassembled WGS sequence"/>
</dbReference>
<protein>
    <submittedName>
        <fullName evidence="2">Uncharacterized protein</fullName>
    </submittedName>
</protein>
<dbReference type="AlphaFoldDB" id="A0A4Y2IQC3"/>